<evidence type="ECO:0008006" key="2">
    <source>
        <dbReference type="Google" id="ProtNLM"/>
    </source>
</evidence>
<reference evidence="1" key="1">
    <citation type="submission" date="2019-08" db="EMBL/GenBank/DDBJ databases">
        <authorList>
            <person name="Kucharzyk K."/>
            <person name="Murdoch R.W."/>
            <person name="Higgins S."/>
            <person name="Loffler F."/>
        </authorList>
    </citation>
    <scope>NUCLEOTIDE SEQUENCE</scope>
</reference>
<gene>
    <name evidence="1" type="ORF">SDC9_105163</name>
</gene>
<organism evidence="1">
    <name type="scientific">bioreactor metagenome</name>
    <dbReference type="NCBI Taxonomy" id="1076179"/>
    <lineage>
        <taxon>unclassified sequences</taxon>
        <taxon>metagenomes</taxon>
        <taxon>ecological metagenomes</taxon>
    </lineage>
</organism>
<sequence>MNGFHVLVVAGDLQLIGQFLATGLDDLPIHEDVHVGRLDVAQDARVVGDQQYAAVALGGVAVDAVGNDTHGVDIQAGVDLVQHRDLRVQHIELDDLAALLLATGEAFVDRTGREVGVHLQPGERAADDLRPGADLGCLSVQGGLGGTQEVAGGHAGNLDRILHGQEEPGLGPLVHAQSGELDAVEGGRTRGDRVLGVARQRVGHGRFAGAVGAHDGVNLTGLDGQVHPVQDRLGTRFGLDIDMQVGDDKVCHGDSVLLVSGRVVDVDEDLIAVDDTGIDGHRQYGRQIECSTGA</sequence>
<accession>A0A645AYI3</accession>
<protein>
    <recommendedName>
        <fullName evidence="2">NAD-specific glutamate dehydrogenase</fullName>
    </recommendedName>
</protein>
<name>A0A645AYI3_9ZZZZ</name>
<comment type="caution">
    <text evidence="1">The sequence shown here is derived from an EMBL/GenBank/DDBJ whole genome shotgun (WGS) entry which is preliminary data.</text>
</comment>
<dbReference type="EMBL" id="VSSQ01016708">
    <property type="protein sequence ID" value="MPM58332.1"/>
    <property type="molecule type" value="Genomic_DNA"/>
</dbReference>
<evidence type="ECO:0000313" key="1">
    <source>
        <dbReference type="EMBL" id="MPM58332.1"/>
    </source>
</evidence>
<dbReference type="AlphaFoldDB" id="A0A645AYI3"/>
<proteinExistence type="predicted"/>